<gene>
    <name evidence="1" type="ORF">MEUPH1_LOCUS16468</name>
</gene>
<dbReference type="Gene3D" id="1.25.40.20">
    <property type="entry name" value="Ankyrin repeat-containing domain"/>
    <property type="match status" value="1"/>
</dbReference>
<dbReference type="EMBL" id="CARXXK010000003">
    <property type="protein sequence ID" value="CAI6361264.1"/>
    <property type="molecule type" value="Genomic_DNA"/>
</dbReference>
<dbReference type="Proteomes" id="UP001160148">
    <property type="component" value="Unassembled WGS sequence"/>
</dbReference>
<dbReference type="PANTHER" id="PTHR46586:SF3">
    <property type="entry name" value="ANKYRIN REPEAT-CONTAINING PROTEIN"/>
    <property type="match status" value="1"/>
</dbReference>
<evidence type="ECO:0008006" key="3">
    <source>
        <dbReference type="Google" id="ProtNLM"/>
    </source>
</evidence>
<proteinExistence type="predicted"/>
<protein>
    <recommendedName>
        <fullName evidence="3">Ankyrin repeat-containing domain</fullName>
    </recommendedName>
</protein>
<dbReference type="Pfam" id="PF13637">
    <property type="entry name" value="Ank_4"/>
    <property type="match status" value="1"/>
</dbReference>
<comment type="caution">
    <text evidence="1">The sequence shown here is derived from an EMBL/GenBank/DDBJ whole genome shotgun (WGS) entry which is preliminary data.</text>
</comment>
<dbReference type="AlphaFoldDB" id="A0AAV0WYU4"/>
<reference evidence="1 2" key="1">
    <citation type="submission" date="2023-01" db="EMBL/GenBank/DDBJ databases">
        <authorList>
            <person name="Whitehead M."/>
        </authorList>
    </citation>
    <scope>NUCLEOTIDE SEQUENCE [LARGE SCALE GENOMIC DNA]</scope>
</reference>
<sequence length="222" mass="25186">MAADDKTTYTLPSLSLTAFNACIQMYRKKYYEKEVPIVDIQVCCEALFDIMKLNSEDGRFNLLGDRQSMFGKVQDKIIMENICEEAASNGHIECMKFARAIGVPWFDTNVTGESACDRAITSGNLDCLIYAIDNGCPANEETCGWAAWVGQLECLKYLHNNRIPWHPRTCTFAANRGHMNCLKYAYENGCSFDRLAYTFAVLGKHSDCIQYVYNRTTHRGFL</sequence>
<dbReference type="SUPFAM" id="SSF48403">
    <property type="entry name" value="Ankyrin repeat"/>
    <property type="match status" value="1"/>
</dbReference>
<accession>A0AAV0WYU4</accession>
<dbReference type="InterPro" id="IPR036770">
    <property type="entry name" value="Ankyrin_rpt-contain_sf"/>
</dbReference>
<name>A0AAV0WYU4_9HEMI</name>
<dbReference type="InterPro" id="IPR002110">
    <property type="entry name" value="Ankyrin_rpt"/>
</dbReference>
<evidence type="ECO:0000313" key="1">
    <source>
        <dbReference type="EMBL" id="CAI6361264.1"/>
    </source>
</evidence>
<evidence type="ECO:0000313" key="2">
    <source>
        <dbReference type="Proteomes" id="UP001160148"/>
    </source>
</evidence>
<organism evidence="1 2">
    <name type="scientific">Macrosiphum euphorbiae</name>
    <name type="common">potato aphid</name>
    <dbReference type="NCBI Taxonomy" id="13131"/>
    <lineage>
        <taxon>Eukaryota</taxon>
        <taxon>Metazoa</taxon>
        <taxon>Ecdysozoa</taxon>
        <taxon>Arthropoda</taxon>
        <taxon>Hexapoda</taxon>
        <taxon>Insecta</taxon>
        <taxon>Pterygota</taxon>
        <taxon>Neoptera</taxon>
        <taxon>Paraneoptera</taxon>
        <taxon>Hemiptera</taxon>
        <taxon>Sternorrhyncha</taxon>
        <taxon>Aphidomorpha</taxon>
        <taxon>Aphidoidea</taxon>
        <taxon>Aphididae</taxon>
        <taxon>Macrosiphini</taxon>
        <taxon>Macrosiphum</taxon>
    </lineage>
</organism>
<dbReference type="InterPro" id="IPR052050">
    <property type="entry name" value="SecEffector_AnkRepeat"/>
</dbReference>
<dbReference type="PANTHER" id="PTHR46586">
    <property type="entry name" value="ANKYRIN REPEAT-CONTAINING PROTEIN"/>
    <property type="match status" value="1"/>
</dbReference>
<keyword evidence="2" id="KW-1185">Reference proteome</keyword>